<name>A0A7W9UXC4_9ACTN</name>
<dbReference type="RefSeq" id="WP_184569397.1">
    <property type="nucleotide sequence ID" value="NZ_JACHJL010000002.1"/>
</dbReference>
<evidence type="ECO:0000256" key="1">
    <source>
        <dbReference type="SAM" id="MobiDB-lite"/>
    </source>
</evidence>
<dbReference type="AlphaFoldDB" id="A0A7W9UXC4"/>
<sequence length="175" mass="18983">MLTSRWCQGPAAGSPGDRAAVSGGDSGAVGADGRAAANGDGSGVSGGRGGPLIVSVTDFTSDAYRDLPGIARRGFALRRRWPDLDGAVGMWLWGEPLARRSGSVSVWTGRRALAEFVRLPEHVAIMNEYRERGTIRSVTWEYEGFDEARMRRDAEAWLMSDDRCRDVRGAPRQRG</sequence>
<evidence type="ECO:0008006" key="4">
    <source>
        <dbReference type="Google" id="ProtNLM"/>
    </source>
</evidence>
<dbReference type="Proteomes" id="UP000588098">
    <property type="component" value="Unassembled WGS sequence"/>
</dbReference>
<evidence type="ECO:0000313" key="3">
    <source>
        <dbReference type="Proteomes" id="UP000588098"/>
    </source>
</evidence>
<proteinExistence type="predicted"/>
<organism evidence="2 3">
    <name type="scientific">Streptomyces zagrosensis</name>
    <dbReference type="NCBI Taxonomy" id="1042984"/>
    <lineage>
        <taxon>Bacteria</taxon>
        <taxon>Bacillati</taxon>
        <taxon>Actinomycetota</taxon>
        <taxon>Actinomycetes</taxon>
        <taxon>Kitasatosporales</taxon>
        <taxon>Streptomycetaceae</taxon>
        <taxon>Streptomyces</taxon>
    </lineage>
</organism>
<feature type="compositionally biased region" description="Low complexity" evidence="1">
    <location>
        <begin position="16"/>
        <end position="39"/>
    </location>
</feature>
<keyword evidence="3" id="KW-1185">Reference proteome</keyword>
<comment type="caution">
    <text evidence="2">The sequence shown here is derived from an EMBL/GenBank/DDBJ whole genome shotgun (WGS) entry which is preliminary data.</text>
</comment>
<protein>
    <recommendedName>
        <fullName evidence="4">DUF3291 domain-containing protein</fullName>
    </recommendedName>
</protein>
<evidence type="ECO:0000313" key="2">
    <source>
        <dbReference type="EMBL" id="MBB5934141.1"/>
    </source>
</evidence>
<feature type="region of interest" description="Disordered" evidence="1">
    <location>
        <begin position="1"/>
        <end position="47"/>
    </location>
</feature>
<gene>
    <name evidence="2" type="ORF">FHS42_001167</name>
</gene>
<dbReference type="EMBL" id="JACHJL010000002">
    <property type="protein sequence ID" value="MBB5934141.1"/>
    <property type="molecule type" value="Genomic_DNA"/>
</dbReference>
<reference evidence="2 3" key="1">
    <citation type="submission" date="2020-08" db="EMBL/GenBank/DDBJ databases">
        <title>Genomic Encyclopedia of Type Strains, Phase III (KMG-III): the genomes of soil and plant-associated and newly described type strains.</title>
        <authorList>
            <person name="Whitman W."/>
        </authorList>
    </citation>
    <scope>NUCLEOTIDE SEQUENCE [LARGE SCALE GENOMIC DNA]</scope>
    <source>
        <strain evidence="2 3">CECT 8305</strain>
    </source>
</reference>
<accession>A0A7W9UXC4</accession>